<comment type="function">
    <text evidence="6">Redox regulated molecular chaperone. Protects both thermally unfolding and oxidatively damaged proteins from irreversible aggregation. Plays an important role in the bacterial defense system toward oxidative stress.</text>
</comment>
<keyword evidence="4 6" id="KW-0143">Chaperone</keyword>
<accession>A0A1D8GD36</accession>
<dbReference type="InterPro" id="IPR016154">
    <property type="entry name" value="Heat_shock_Hsp33_C"/>
</dbReference>
<dbReference type="SUPFAM" id="SSF64397">
    <property type="entry name" value="Hsp33 domain"/>
    <property type="match status" value="1"/>
</dbReference>
<evidence type="ECO:0000256" key="2">
    <source>
        <dbReference type="ARBA" id="ARBA00022833"/>
    </source>
</evidence>
<evidence type="ECO:0000256" key="3">
    <source>
        <dbReference type="ARBA" id="ARBA00023157"/>
    </source>
</evidence>
<feature type="disulfide bond" description="Redox-active" evidence="6">
    <location>
        <begin position="238"/>
        <end position="240"/>
    </location>
</feature>
<dbReference type="RefSeq" id="WP_069974386.1">
    <property type="nucleotide sequence ID" value="NZ_CP017269.1"/>
</dbReference>
<keyword evidence="3 6" id="KW-1015">Disulfide bond</keyword>
<evidence type="ECO:0000313" key="7">
    <source>
        <dbReference type="EMBL" id="AOT68819.1"/>
    </source>
</evidence>
<dbReference type="PANTHER" id="PTHR30111">
    <property type="entry name" value="33 KDA CHAPERONIN"/>
    <property type="match status" value="1"/>
</dbReference>
<keyword evidence="5 6" id="KW-0676">Redox-active center</keyword>
<comment type="subcellular location">
    <subcellularLocation>
        <location evidence="6">Cytoplasm</location>
    </subcellularLocation>
</comment>
<comment type="similarity">
    <text evidence="6">Belongs to the HSP33 family.</text>
</comment>
<dbReference type="Pfam" id="PF01430">
    <property type="entry name" value="HSP33"/>
    <property type="match status" value="1"/>
</dbReference>
<keyword evidence="1 6" id="KW-0963">Cytoplasm</keyword>
<name>A0A1D8GD36_9FIRM</name>
<evidence type="ECO:0000256" key="4">
    <source>
        <dbReference type="ARBA" id="ARBA00023186"/>
    </source>
</evidence>
<organism evidence="7 8">
    <name type="scientific">Geosporobacter ferrireducens</name>
    <dbReference type="NCBI Taxonomy" id="1424294"/>
    <lineage>
        <taxon>Bacteria</taxon>
        <taxon>Bacillati</taxon>
        <taxon>Bacillota</taxon>
        <taxon>Clostridia</taxon>
        <taxon>Peptostreptococcales</taxon>
        <taxon>Thermotaleaceae</taxon>
        <taxon>Geosporobacter</taxon>
    </lineage>
</organism>
<proteinExistence type="inferred from homology"/>
<dbReference type="Proteomes" id="UP000095743">
    <property type="component" value="Chromosome"/>
</dbReference>
<feature type="disulfide bond" description="Redox-active" evidence="6">
    <location>
        <begin position="271"/>
        <end position="274"/>
    </location>
</feature>
<dbReference type="InterPro" id="IPR000397">
    <property type="entry name" value="Heat_shock_Hsp33"/>
</dbReference>
<dbReference type="GO" id="GO:0042026">
    <property type="term" value="P:protein refolding"/>
    <property type="evidence" value="ECO:0007669"/>
    <property type="project" value="TreeGrafter"/>
</dbReference>
<dbReference type="InterPro" id="IPR016153">
    <property type="entry name" value="Heat_shock_Hsp33_N"/>
</dbReference>
<evidence type="ECO:0000313" key="8">
    <source>
        <dbReference type="Proteomes" id="UP000095743"/>
    </source>
</evidence>
<protein>
    <recommendedName>
        <fullName evidence="6">33 kDa chaperonin</fullName>
    </recommendedName>
    <alternativeName>
        <fullName evidence="6">Heat shock protein 33 homolog</fullName>
        <shortName evidence="6">HSP33</shortName>
    </alternativeName>
</protein>
<dbReference type="GO" id="GO:0051082">
    <property type="term" value="F:unfolded protein binding"/>
    <property type="evidence" value="ECO:0007669"/>
    <property type="project" value="UniProtKB-UniRule"/>
</dbReference>
<dbReference type="Gene3D" id="3.55.30.10">
    <property type="entry name" value="Hsp33 domain"/>
    <property type="match status" value="1"/>
</dbReference>
<dbReference type="PIRSF" id="PIRSF005261">
    <property type="entry name" value="Heat_shock_Hsp33"/>
    <property type="match status" value="1"/>
</dbReference>
<reference evidence="7 8" key="1">
    <citation type="submission" date="2016-09" db="EMBL/GenBank/DDBJ databases">
        <title>Genomic analysis reveals versatility of anaerobic energy metabolism of Geosporobacter ferrireducens IRF9 of phylum Firmicutes.</title>
        <authorList>
            <person name="Kim S.-J."/>
        </authorList>
    </citation>
    <scope>NUCLEOTIDE SEQUENCE [LARGE SCALE GENOMIC DNA]</scope>
    <source>
        <strain evidence="7 8">IRF9</strain>
    </source>
</reference>
<dbReference type="SUPFAM" id="SSF118352">
    <property type="entry name" value="HSP33 redox switch-like"/>
    <property type="match status" value="1"/>
</dbReference>
<dbReference type="OrthoDB" id="9776534at2"/>
<dbReference type="KEGG" id="gfe:Gferi_04180"/>
<keyword evidence="2 6" id="KW-0862">Zinc</keyword>
<dbReference type="HAMAP" id="MF_00117">
    <property type="entry name" value="HslO"/>
    <property type="match status" value="1"/>
</dbReference>
<evidence type="ECO:0000256" key="1">
    <source>
        <dbReference type="ARBA" id="ARBA00022490"/>
    </source>
</evidence>
<keyword evidence="8" id="KW-1185">Reference proteome</keyword>
<dbReference type="PANTHER" id="PTHR30111:SF1">
    <property type="entry name" value="33 KDA CHAPERONIN"/>
    <property type="match status" value="1"/>
</dbReference>
<dbReference type="CDD" id="cd00498">
    <property type="entry name" value="Hsp33"/>
    <property type="match status" value="1"/>
</dbReference>
<dbReference type="GO" id="GO:0044183">
    <property type="term" value="F:protein folding chaperone"/>
    <property type="evidence" value="ECO:0007669"/>
    <property type="project" value="TreeGrafter"/>
</dbReference>
<evidence type="ECO:0000256" key="6">
    <source>
        <dbReference type="HAMAP-Rule" id="MF_00117"/>
    </source>
</evidence>
<evidence type="ECO:0000256" key="5">
    <source>
        <dbReference type="ARBA" id="ARBA00023284"/>
    </source>
</evidence>
<dbReference type="STRING" id="1424294.Gferi_04180"/>
<gene>
    <name evidence="6" type="primary">hslO</name>
    <name evidence="7" type="ORF">Gferi_04180</name>
</gene>
<dbReference type="EMBL" id="CP017269">
    <property type="protein sequence ID" value="AOT68819.1"/>
    <property type="molecule type" value="Genomic_DNA"/>
</dbReference>
<comment type="PTM">
    <text evidence="6">Under oxidizing conditions two disulfide bonds are formed involving the reactive cysteines. Under reducing conditions zinc is bound to the reactive cysteines and the protein is inactive.</text>
</comment>
<dbReference type="AlphaFoldDB" id="A0A1D8GD36"/>
<dbReference type="GO" id="GO:0005737">
    <property type="term" value="C:cytoplasm"/>
    <property type="evidence" value="ECO:0007669"/>
    <property type="project" value="UniProtKB-SubCell"/>
</dbReference>
<sequence length="294" mass="32058">MKDYVIRAVGADSSIRAFVGITTGLVEKARQIHDTTPVATAALGRTLTATVMMGLMLKGKDSKISVQIKGNGPAKQILAVADERGHVKGYISNPYVELPLRADGKLDVGGAVGTEGNMVVIKDLGLKEPYVGQSALISGEIAEDFTAYFANSEQQPSAVALGVLVDRDRTVKSAGGFIIQLLPGASEEVIQKLEKRLQNLESISSLIDREMTGEEILEHILQGFSVEILEKKEVELVCDCSTERLEKALLSIGEKDLSEIIEEDGEAELTCHFCNTKYHFDKPHLERLYQSARR</sequence>
<dbReference type="NCBIfam" id="NF001033">
    <property type="entry name" value="PRK00114.1"/>
    <property type="match status" value="1"/>
</dbReference>
<dbReference type="Gene3D" id="3.90.1280.10">
    <property type="entry name" value="HSP33 redox switch-like"/>
    <property type="match status" value="1"/>
</dbReference>